<protein>
    <submittedName>
        <fullName evidence="3">FAD-dependent oxidoreductase</fullName>
    </submittedName>
</protein>
<proteinExistence type="predicted"/>
<accession>A0ABY7A3D9</accession>
<dbReference type="EMBL" id="CP113432">
    <property type="protein sequence ID" value="WAI51739.1"/>
    <property type="molecule type" value="Genomic_DNA"/>
</dbReference>
<evidence type="ECO:0000313" key="4">
    <source>
        <dbReference type="Proteomes" id="UP001163624"/>
    </source>
</evidence>
<keyword evidence="1" id="KW-0560">Oxidoreductase</keyword>
<dbReference type="Proteomes" id="UP001163624">
    <property type="component" value="Chromosome"/>
</dbReference>
<gene>
    <name evidence="3" type="ORF">OU419_10970</name>
</gene>
<dbReference type="Gene3D" id="3.30.9.10">
    <property type="entry name" value="D-Amino Acid Oxidase, subunit A, domain 2"/>
    <property type="match status" value="1"/>
</dbReference>
<dbReference type="InterPro" id="IPR006076">
    <property type="entry name" value="FAD-dep_OxRdtase"/>
</dbReference>
<dbReference type="Gene3D" id="3.50.50.60">
    <property type="entry name" value="FAD/NAD(P)-binding domain"/>
    <property type="match status" value="1"/>
</dbReference>
<reference evidence="3" key="1">
    <citation type="submission" date="2022-11" db="EMBL/GenBank/DDBJ databases">
        <title>Pseudomonas triclosanedens sp. nov., a triclosan degrader isolated from activated sludge.</title>
        <authorList>
            <person name="Yin Y."/>
            <person name="Lu Z."/>
        </authorList>
    </citation>
    <scope>NUCLEOTIDE SEQUENCE</scope>
    <source>
        <strain evidence="3">ZM23</strain>
    </source>
</reference>
<organism evidence="3 4">
    <name type="scientific">Pseudomonas triclosanedens</name>
    <dbReference type="NCBI Taxonomy" id="2961893"/>
    <lineage>
        <taxon>Bacteria</taxon>
        <taxon>Pseudomonadati</taxon>
        <taxon>Pseudomonadota</taxon>
        <taxon>Gammaproteobacteria</taxon>
        <taxon>Pseudomonadales</taxon>
        <taxon>Pseudomonadaceae</taxon>
        <taxon>Pseudomonas</taxon>
    </lineage>
</organism>
<evidence type="ECO:0000313" key="3">
    <source>
        <dbReference type="EMBL" id="WAI51739.1"/>
    </source>
</evidence>
<dbReference type="PANTHER" id="PTHR13847">
    <property type="entry name" value="SARCOSINE DEHYDROGENASE-RELATED"/>
    <property type="match status" value="1"/>
</dbReference>
<sequence>MQTADVVIIGAGITGLSSAYWLAKAGAQVIVLDKGLTAGEASSRATGFLSLRGEQPKESPLAAEAEKLWNTLDEELGYPTEWKQQGRLWVATNEAEWAGMQSTFELFSTTDIAFDLIDGEHCRKLAPSLSKGVVGGIYTARSGHGNPQRTSQAFAWAFQDRGGVILENSPVTSILVEGGKVKGVKTPSQTIHAPVVVNCAGPQLAKVARLAEVEVPIATVRLESMVTAPLPPLFDVAMVGNGLSLRQTRRGNIHFNGGPHEWIDVELTGETSRPNTPIVRSIARRLAELMPSIASIPLLRCWAGVVDVTPDQVCIVDRLGTPEGLIIACTSGHGFGMAVSVGVAVRDLALDGCTCLPISELGLDRFRTLPSNWKELRRWQPGAYNT</sequence>
<keyword evidence="4" id="KW-1185">Reference proteome</keyword>
<dbReference type="RefSeq" id="WP_254472183.1">
    <property type="nucleotide sequence ID" value="NZ_CP113432.1"/>
</dbReference>
<dbReference type="Pfam" id="PF01266">
    <property type="entry name" value="DAO"/>
    <property type="match status" value="1"/>
</dbReference>
<dbReference type="InterPro" id="IPR036188">
    <property type="entry name" value="FAD/NAD-bd_sf"/>
</dbReference>
<name>A0ABY7A3D9_9PSED</name>
<feature type="domain" description="FAD dependent oxidoreductase" evidence="2">
    <location>
        <begin position="5"/>
        <end position="347"/>
    </location>
</feature>
<evidence type="ECO:0000259" key="2">
    <source>
        <dbReference type="Pfam" id="PF01266"/>
    </source>
</evidence>
<dbReference type="SUPFAM" id="SSF51905">
    <property type="entry name" value="FAD/NAD(P)-binding domain"/>
    <property type="match status" value="1"/>
</dbReference>
<evidence type="ECO:0000256" key="1">
    <source>
        <dbReference type="ARBA" id="ARBA00023002"/>
    </source>
</evidence>